<proteinExistence type="predicted"/>
<keyword evidence="3" id="KW-1185">Reference proteome</keyword>
<keyword evidence="1" id="KW-1133">Transmembrane helix</keyword>
<dbReference type="InterPro" id="IPR013879">
    <property type="entry name" value="DUF1761"/>
</dbReference>
<gene>
    <name evidence="2" type="ORF">PPRIM_AZ9-3.1.T0760212</name>
</gene>
<keyword evidence="1" id="KW-0472">Membrane</keyword>
<dbReference type="AlphaFoldDB" id="A0A8S1N1J4"/>
<keyword evidence="1" id="KW-0812">Transmembrane</keyword>
<accession>A0A8S1N1J4</accession>
<evidence type="ECO:0000313" key="3">
    <source>
        <dbReference type="Proteomes" id="UP000688137"/>
    </source>
</evidence>
<dbReference type="Proteomes" id="UP000688137">
    <property type="component" value="Unassembled WGS sequence"/>
</dbReference>
<evidence type="ECO:0000313" key="2">
    <source>
        <dbReference type="EMBL" id="CAD8086450.1"/>
    </source>
</evidence>
<organism evidence="2 3">
    <name type="scientific">Paramecium primaurelia</name>
    <dbReference type="NCBI Taxonomy" id="5886"/>
    <lineage>
        <taxon>Eukaryota</taxon>
        <taxon>Sar</taxon>
        <taxon>Alveolata</taxon>
        <taxon>Ciliophora</taxon>
        <taxon>Intramacronucleata</taxon>
        <taxon>Oligohymenophorea</taxon>
        <taxon>Peniculida</taxon>
        <taxon>Parameciidae</taxon>
        <taxon>Paramecium</taxon>
    </lineage>
</organism>
<sequence length="100" mass="11831">MISKLLSILFGTISTMIISFYWYSILFRNLYMKEANVKQEKQKNKENNQPLLIELTGRFLQASLITIFYNVLKTKFSNTILYIESCMGIEDMELFCYKSM</sequence>
<dbReference type="EMBL" id="CAJJDM010000079">
    <property type="protein sequence ID" value="CAD8086450.1"/>
    <property type="molecule type" value="Genomic_DNA"/>
</dbReference>
<dbReference type="Pfam" id="PF08570">
    <property type="entry name" value="DUF1761"/>
    <property type="match status" value="1"/>
</dbReference>
<feature type="transmembrane region" description="Helical" evidence="1">
    <location>
        <begin position="6"/>
        <end position="31"/>
    </location>
</feature>
<name>A0A8S1N1J4_PARPR</name>
<comment type="caution">
    <text evidence="2">The sequence shown here is derived from an EMBL/GenBank/DDBJ whole genome shotgun (WGS) entry which is preliminary data.</text>
</comment>
<evidence type="ECO:0000256" key="1">
    <source>
        <dbReference type="SAM" id="Phobius"/>
    </source>
</evidence>
<reference evidence="2" key="1">
    <citation type="submission" date="2021-01" db="EMBL/GenBank/DDBJ databases">
        <authorList>
            <consortium name="Genoscope - CEA"/>
            <person name="William W."/>
        </authorList>
    </citation>
    <scope>NUCLEOTIDE SEQUENCE</scope>
</reference>
<dbReference type="OMA" id="LYIESCM"/>
<protein>
    <submittedName>
        <fullName evidence="2">Uncharacterized protein</fullName>
    </submittedName>
</protein>